<reference evidence="1 2" key="1">
    <citation type="journal article" date="2015" name="Genome Announc.">
        <title>Expanding the biotechnology potential of lactobacilli through comparative genomics of 213 strains and associated genera.</title>
        <authorList>
            <person name="Sun Z."/>
            <person name="Harris H.M."/>
            <person name="McCann A."/>
            <person name="Guo C."/>
            <person name="Argimon S."/>
            <person name="Zhang W."/>
            <person name="Yang X."/>
            <person name="Jeffery I.B."/>
            <person name="Cooney J.C."/>
            <person name="Kagawa T.F."/>
            <person name="Liu W."/>
            <person name="Song Y."/>
            <person name="Salvetti E."/>
            <person name="Wrobel A."/>
            <person name="Rasinkangas P."/>
            <person name="Parkhill J."/>
            <person name="Rea M.C."/>
            <person name="O'Sullivan O."/>
            <person name="Ritari J."/>
            <person name="Douillard F.P."/>
            <person name="Paul Ross R."/>
            <person name="Yang R."/>
            <person name="Briner A.E."/>
            <person name="Felis G.E."/>
            <person name="de Vos W.M."/>
            <person name="Barrangou R."/>
            <person name="Klaenhammer T.R."/>
            <person name="Caufield P.W."/>
            <person name="Cui Y."/>
            <person name="Zhang H."/>
            <person name="O'Toole P.W."/>
        </authorList>
    </citation>
    <scope>NUCLEOTIDE SEQUENCE [LARGE SCALE GENOMIC DNA]</scope>
    <source>
        <strain evidence="1 2">DSM 20515</strain>
    </source>
</reference>
<dbReference type="RefSeq" id="WP_056996641.1">
    <property type="nucleotide sequence ID" value="NZ_AYYR01000043.1"/>
</dbReference>
<dbReference type="PATRIC" id="fig|1423733.4.peg.2057"/>
<evidence type="ECO:0000313" key="2">
    <source>
        <dbReference type="Proteomes" id="UP000051845"/>
    </source>
</evidence>
<dbReference type="AlphaFoldDB" id="A0A0R2B988"/>
<evidence type="ECO:0000313" key="1">
    <source>
        <dbReference type="EMBL" id="KRM75809.1"/>
    </source>
</evidence>
<gene>
    <name evidence="1" type="ORF">FC82_GL001956</name>
</gene>
<comment type="caution">
    <text evidence="1">The sequence shown here is derived from an EMBL/GenBank/DDBJ whole genome shotgun (WGS) entry which is preliminary data.</text>
</comment>
<name>A0A0R2B988_SECCO</name>
<organism evidence="1 2">
    <name type="scientific">Secundilactobacillus collinoides DSM 20515 = JCM 1123</name>
    <dbReference type="NCBI Taxonomy" id="1423733"/>
    <lineage>
        <taxon>Bacteria</taxon>
        <taxon>Bacillati</taxon>
        <taxon>Bacillota</taxon>
        <taxon>Bacilli</taxon>
        <taxon>Lactobacillales</taxon>
        <taxon>Lactobacillaceae</taxon>
        <taxon>Secundilactobacillus</taxon>
    </lineage>
</organism>
<dbReference type="EMBL" id="AYYR01000043">
    <property type="protein sequence ID" value="KRM75809.1"/>
    <property type="molecule type" value="Genomic_DNA"/>
</dbReference>
<sequence length="83" mass="9631">MLASSALDGDLECNQLDAYPDESIDFSIIFEIDDQQIMADFTNRLATGQLPNVFDRSMRGRGAFHRFCNTLNRFEITDRRYLF</sequence>
<protein>
    <submittedName>
        <fullName evidence="1">Uncharacterized protein</fullName>
    </submittedName>
</protein>
<proteinExistence type="predicted"/>
<dbReference type="Proteomes" id="UP000051845">
    <property type="component" value="Unassembled WGS sequence"/>
</dbReference>
<accession>A0A0R2B988</accession>